<protein>
    <submittedName>
        <fullName evidence="2">Uncharacterized protein</fullName>
    </submittedName>
</protein>
<keyword evidence="3" id="KW-1185">Reference proteome</keyword>
<evidence type="ECO:0000313" key="3">
    <source>
        <dbReference type="Proteomes" id="UP000091918"/>
    </source>
</evidence>
<comment type="caution">
    <text evidence="2">The sequence shown here is derived from an EMBL/GenBank/DDBJ whole genome shotgun (WGS) entry which is preliminary data.</text>
</comment>
<sequence length="103" mass="11619">MAPPTQYNLTQEIQAELQAKKQRLLELEQQEANALARMEELQALENEIQQLNTSARKAQEARHVQNSGMMVEDQVQNQSNILEGIRKELRSVKDAIAFISGGS</sequence>
<evidence type="ECO:0000313" key="2">
    <source>
        <dbReference type="EMBL" id="OAX80850.1"/>
    </source>
</evidence>
<gene>
    <name evidence="2" type="ORF">ACJ72_04812</name>
</gene>
<accession>A0A1B7NVP6</accession>
<reference evidence="2 3" key="1">
    <citation type="submission" date="2015-07" db="EMBL/GenBank/DDBJ databases">
        <title>Emmonsia species relationships and genome sequence.</title>
        <authorList>
            <person name="Cuomo C.A."/>
            <person name="Schwartz I.S."/>
            <person name="Kenyon C."/>
            <person name="de Hoog G.S."/>
            <person name="Govender N.P."/>
            <person name="Botha A."/>
            <person name="Moreno L."/>
            <person name="de Vries M."/>
            <person name="Munoz J.F."/>
            <person name="Stielow J.B."/>
        </authorList>
    </citation>
    <scope>NUCLEOTIDE SEQUENCE [LARGE SCALE GENOMIC DNA]</scope>
    <source>
        <strain evidence="2 3">CBS 136260</strain>
    </source>
</reference>
<keyword evidence="1" id="KW-0175">Coiled coil</keyword>
<proteinExistence type="predicted"/>
<evidence type="ECO:0000256" key="1">
    <source>
        <dbReference type="SAM" id="Coils"/>
    </source>
</evidence>
<name>A0A1B7NVP6_9EURO</name>
<dbReference type="OrthoDB" id="10523618at2759"/>
<dbReference type="Proteomes" id="UP000091918">
    <property type="component" value="Unassembled WGS sequence"/>
</dbReference>
<dbReference type="AlphaFoldDB" id="A0A1B7NVP6"/>
<organism evidence="2 3">
    <name type="scientific">Emergomyces africanus</name>
    <dbReference type="NCBI Taxonomy" id="1955775"/>
    <lineage>
        <taxon>Eukaryota</taxon>
        <taxon>Fungi</taxon>
        <taxon>Dikarya</taxon>
        <taxon>Ascomycota</taxon>
        <taxon>Pezizomycotina</taxon>
        <taxon>Eurotiomycetes</taxon>
        <taxon>Eurotiomycetidae</taxon>
        <taxon>Onygenales</taxon>
        <taxon>Ajellomycetaceae</taxon>
        <taxon>Emergomyces</taxon>
    </lineage>
</organism>
<feature type="coiled-coil region" evidence="1">
    <location>
        <begin position="10"/>
        <end position="61"/>
    </location>
</feature>
<dbReference type="EMBL" id="LGUA01000604">
    <property type="protein sequence ID" value="OAX80850.1"/>
    <property type="molecule type" value="Genomic_DNA"/>
</dbReference>